<dbReference type="EMBL" id="QQBC01000003">
    <property type="protein sequence ID" value="RDI67554.1"/>
    <property type="molecule type" value="Genomic_DNA"/>
</dbReference>
<dbReference type="InterPro" id="IPR028202">
    <property type="entry name" value="Reductase_C"/>
</dbReference>
<dbReference type="STRING" id="1210086.GCA_001613105_05665"/>
<dbReference type="RefSeq" id="WP_068004006.1">
    <property type="nucleotide sequence ID" value="NZ_QQBC01000003.1"/>
</dbReference>
<dbReference type="Pfam" id="PF14759">
    <property type="entry name" value="Reductase_C"/>
    <property type="match status" value="1"/>
</dbReference>
<feature type="domain" description="FAD/NAD(P)-binding" evidence="5">
    <location>
        <begin position="4"/>
        <end position="292"/>
    </location>
</feature>
<protein>
    <submittedName>
        <fullName evidence="7">NAD/ferredoxin-dependent reductase-like protein</fullName>
    </submittedName>
</protein>
<proteinExistence type="predicted"/>
<organism evidence="7 8">
    <name type="scientific">Nocardia pseudobrasiliensis</name>
    <dbReference type="NCBI Taxonomy" id="45979"/>
    <lineage>
        <taxon>Bacteria</taxon>
        <taxon>Bacillati</taxon>
        <taxon>Actinomycetota</taxon>
        <taxon>Actinomycetes</taxon>
        <taxon>Mycobacteriales</taxon>
        <taxon>Nocardiaceae</taxon>
        <taxon>Nocardia</taxon>
    </lineage>
</organism>
<accession>A0A370IDQ4</accession>
<keyword evidence="4" id="KW-0560">Oxidoreductase</keyword>
<evidence type="ECO:0000256" key="1">
    <source>
        <dbReference type="ARBA" id="ARBA00001974"/>
    </source>
</evidence>
<comment type="cofactor">
    <cofactor evidence="1">
        <name>FAD</name>
        <dbReference type="ChEBI" id="CHEBI:57692"/>
    </cofactor>
</comment>
<dbReference type="SUPFAM" id="SSF55424">
    <property type="entry name" value="FAD/NAD-linked reductases, dimerisation (C-terminal) domain"/>
    <property type="match status" value="1"/>
</dbReference>
<dbReference type="PRINTS" id="PR00368">
    <property type="entry name" value="FADPNR"/>
</dbReference>
<dbReference type="GO" id="GO:0016651">
    <property type="term" value="F:oxidoreductase activity, acting on NAD(P)H"/>
    <property type="evidence" value="ECO:0007669"/>
    <property type="project" value="TreeGrafter"/>
</dbReference>
<evidence type="ECO:0000313" key="8">
    <source>
        <dbReference type="Proteomes" id="UP000254869"/>
    </source>
</evidence>
<evidence type="ECO:0000313" key="7">
    <source>
        <dbReference type="EMBL" id="RDI67554.1"/>
    </source>
</evidence>
<dbReference type="SUPFAM" id="SSF51905">
    <property type="entry name" value="FAD/NAD(P)-binding domain"/>
    <property type="match status" value="1"/>
</dbReference>
<dbReference type="InterPro" id="IPR036188">
    <property type="entry name" value="FAD/NAD-bd_sf"/>
</dbReference>
<name>A0A370IDQ4_9NOCA</name>
<dbReference type="PANTHER" id="PTHR43557:SF2">
    <property type="entry name" value="RIESKE DOMAIN-CONTAINING PROTEIN-RELATED"/>
    <property type="match status" value="1"/>
</dbReference>
<gene>
    <name evidence="7" type="ORF">DFR76_103625</name>
</gene>
<reference evidence="7 8" key="1">
    <citation type="submission" date="2018-07" db="EMBL/GenBank/DDBJ databases">
        <title>Genomic Encyclopedia of Type Strains, Phase IV (KMG-IV): sequencing the most valuable type-strain genomes for metagenomic binning, comparative biology and taxonomic classification.</title>
        <authorList>
            <person name="Goeker M."/>
        </authorList>
    </citation>
    <scope>NUCLEOTIDE SEQUENCE [LARGE SCALE GENOMIC DNA]</scope>
    <source>
        <strain evidence="7 8">DSM 44290</strain>
    </source>
</reference>
<evidence type="ECO:0000259" key="6">
    <source>
        <dbReference type="Pfam" id="PF14759"/>
    </source>
</evidence>
<keyword evidence="8" id="KW-1185">Reference proteome</keyword>
<dbReference type="Gene3D" id="3.50.50.60">
    <property type="entry name" value="FAD/NAD(P)-binding domain"/>
    <property type="match status" value="2"/>
</dbReference>
<comment type="caution">
    <text evidence="7">The sequence shown here is derived from an EMBL/GenBank/DDBJ whole genome shotgun (WGS) entry which is preliminary data.</text>
</comment>
<evidence type="ECO:0000256" key="4">
    <source>
        <dbReference type="ARBA" id="ARBA00023002"/>
    </source>
</evidence>
<feature type="domain" description="Reductase C-terminal" evidence="6">
    <location>
        <begin position="311"/>
        <end position="394"/>
    </location>
</feature>
<dbReference type="PANTHER" id="PTHR43557">
    <property type="entry name" value="APOPTOSIS-INDUCING FACTOR 1"/>
    <property type="match status" value="1"/>
</dbReference>
<keyword evidence="3" id="KW-0274">FAD</keyword>
<dbReference type="Pfam" id="PF07992">
    <property type="entry name" value="Pyr_redox_2"/>
    <property type="match status" value="1"/>
</dbReference>
<evidence type="ECO:0000256" key="3">
    <source>
        <dbReference type="ARBA" id="ARBA00022827"/>
    </source>
</evidence>
<sequence length="408" mass="43145">MTGRIVIVGAGIAGATAARTLRREGYTGAIVLIGAETSLPYRRPMVSKELLAGTAYERRMLIETAEAWRAHDIDLRLGIHVDGLDTARARIELADGSTLGYDALLLATGARARRLPNPQRHIHTLRELGDIAPLRAELRDGGTLLVIGAGVLGCETAATARVLGAQATIVHAGRAPLDRIAPPLVGDYFRNLHAANGVAIHDDITLTRLAGTADGVTATAADGHTWDATAALVAIGSEPNTDLARAAGLAVDNGIVVDDHHRTSAPAVFAAGDVANRLGERTEHWNSAQEQGSSAAKAILGQPLPPRETPWGWTTQYGRNLQFAGHFHPDDTIILRGVPEAHDFTVLAIRDDRVTAAATLARPAEFRAARNLISRNAIVDPDRCADEATDLRAYAAAIAPAHRAPVGL</sequence>
<dbReference type="GO" id="GO:0005737">
    <property type="term" value="C:cytoplasm"/>
    <property type="evidence" value="ECO:0007669"/>
    <property type="project" value="TreeGrafter"/>
</dbReference>
<dbReference type="InterPro" id="IPR023753">
    <property type="entry name" value="FAD/NAD-binding_dom"/>
</dbReference>
<dbReference type="Proteomes" id="UP000254869">
    <property type="component" value="Unassembled WGS sequence"/>
</dbReference>
<dbReference type="InterPro" id="IPR016156">
    <property type="entry name" value="FAD/NAD-linked_Rdtase_dimer_sf"/>
</dbReference>
<dbReference type="PRINTS" id="PR00411">
    <property type="entry name" value="PNDRDTASEI"/>
</dbReference>
<evidence type="ECO:0000259" key="5">
    <source>
        <dbReference type="Pfam" id="PF07992"/>
    </source>
</evidence>
<dbReference type="AlphaFoldDB" id="A0A370IDQ4"/>
<keyword evidence="2" id="KW-0285">Flavoprotein</keyword>
<dbReference type="Gene3D" id="3.30.390.30">
    <property type="match status" value="1"/>
</dbReference>
<evidence type="ECO:0000256" key="2">
    <source>
        <dbReference type="ARBA" id="ARBA00022630"/>
    </source>
</evidence>
<dbReference type="InterPro" id="IPR050446">
    <property type="entry name" value="FAD-oxidoreductase/Apoptosis"/>
</dbReference>